<dbReference type="AlphaFoldDB" id="A0A1B6M2Y7"/>
<evidence type="ECO:0000259" key="14">
    <source>
        <dbReference type="PROSITE" id="PS51479"/>
    </source>
</evidence>
<keyword evidence="5 12" id="KW-0378">Hydrolase</keyword>
<gene>
    <name evidence="15" type="ORF">g.9989</name>
</gene>
<keyword evidence="6 12" id="KW-0862">Zinc</keyword>
<keyword evidence="8 12" id="KW-0539">Nucleus</keyword>
<evidence type="ECO:0000256" key="8">
    <source>
        <dbReference type="ARBA" id="ARBA00023242"/>
    </source>
</evidence>
<reference evidence="15" key="1">
    <citation type="submission" date="2015-11" db="EMBL/GenBank/DDBJ databases">
        <title>De novo transcriptome assembly of four potential Pierce s Disease insect vectors from Arizona vineyards.</title>
        <authorList>
            <person name="Tassone E.E."/>
        </authorList>
    </citation>
    <scope>NUCLEOTIDE SEQUENCE</scope>
</reference>
<keyword evidence="3 12" id="KW-0479">Metal-binding</keyword>
<feature type="domain" description="RTR1-type" evidence="14">
    <location>
        <begin position="63"/>
        <end position="146"/>
    </location>
</feature>
<dbReference type="InterPro" id="IPR038534">
    <property type="entry name" value="Rtr1/RPAP2_sf"/>
</dbReference>
<accession>A0A1B6M2Y7</accession>
<evidence type="ECO:0000256" key="13">
    <source>
        <dbReference type="SAM" id="MobiDB-lite"/>
    </source>
</evidence>
<dbReference type="EMBL" id="GEBQ01009676">
    <property type="protein sequence ID" value="JAT30301.1"/>
    <property type="molecule type" value="Transcribed_RNA"/>
</dbReference>
<feature type="region of interest" description="Disordered" evidence="13">
    <location>
        <begin position="351"/>
        <end position="370"/>
    </location>
</feature>
<dbReference type="GO" id="GO:0008270">
    <property type="term" value="F:zinc ion binding"/>
    <property type="evidence" value="ECO:0007669"/>
    <property type="project" value="UniProtKB-KW"/>
</dbReference>
<dbReference type="Pfam" id="PF04181">
    <property type="entry name" value="RPAP2_Rtr1"/>
    <property type="match status" value="1"/>
</dbReference>
<dbReference type="GO" id="GO:0008420">
    <property type="term" value="F:RNA polymerase II CTD heptapeptide repeat phosphatase activity"/>
    <property type="evidence" value="ECO:0007669"/>
    <property type="project" value="UniProtKB-UniRule"/>
</dbReference>
<evidence type="ECO:0000256" key="5">
    <source>
        <dbReference type="ARBA" id="ARBA00022801"/>
    </source>
</evidence>
<feature type="compositionally biased region" description="Basic and acidic residues" evidence="13">
    <location>
        <begin position="315"/>
        <end position="332"/>
    </location>
</feature>
<dbReference type="InterPro" id="IPR007308">
    <property type="entry name" value="Rtr1/RPAP2_dom"/>
</dbReference>
<feature type="region of interest" description="Disordered" evidence="13">
    <location>
        <begin position="298"/>
        <end position="340"/>
    </location>
</feature>
<sequence>MNQSYTEKSKPKSGKTNDTTKRIKPSIEAIKVTIEKKRECNSKALEIVTSFSDGIVSESCLVEKLPYINQEHYQDIIEERAINKLCGYPPCARNLENIPTKQYHISTTHNKVFDITDRKNFCSNLCYKASKYIKDQILTSPVWLRDSQPSTAYRLISLQSKGGIAGDEVDLGHACIKPQHLEDDTSSTTSTSVPTALLETNIDNLQTIVHTSSTNECNNDDTLVCPKLSNYQLIPDNSQTCNLPNKSSNQENVSAEPFNQTDRSSDICFSTITADKENCINKSLKHSTGDPVYLSERPFSSAVEDTPPSLTSANERSDKVNVPHLIEDKKPESVGPDSISVTSQKLLPKPLCKTPHKRKASSKDTQKNLSPTQSVVLKVEQILKEWLSFDSLSLLLGEDKVKEMLAEKSDYIKQYTNKTGSTADILFYERYLAICRKLNILELEDTKVDSSFREEAKKPLPDYETLKEEAKNMDLKVRMFYRGDKQVQFEEPNNREDDKDLSNEPVLPLVDLHAQKALRRRIVIDKLRRVLQDLQKSLGLRGFNLSEEVRTLIATFTLSAHNITMKPGEWNLLAIVIIKLLSLRDQTLQQALSSISTSKHLTLLLMSYSLDTAYLDRLIIWLTDLESVIQKFE</sequence>
<dbReference type="GO" id="GO:0005737">
    <property type="term" value="C:cytoplasm"/>
    <property type="evidence" value="ECO:0007669"/>
    <property type="project" value="TreeGrafter"/>
</dbReference>
<evidence type="ECO:0000256" key="1">
    <source>
        <dbReference type="ARBA" id="ARBA00004123"/>
    </source>
</evidence>
<dbReference type="EC" id="3.1.3.16" evidence="12"/>
<comment type="subcellular location">
    <subcellularLocation>
        <location evidence="1 12">Nucleus</location>
    </subcellularLocation>
</comment>
<dbReference type="GO" id="GO:0005634">
    <property type="term" value="C:nucleus"/>
    <property type="evidence" value="ECO:0007669"/>
    <property type="project" value="UniProtKB-SubCell"/>
</dbReference>
<comment type="catalytic activity">
    <reaction evidence="10 12">
        <text>O-phospho-L-threonyl-[protein] + H2O = L-threonyl-[protein] + phosphate</text>
        <dbReference type="Rhea" id="RHEA:47004"/>
        <dbReference type="Rhea" id="RHEA-COMP:11060"/>
        <dbReference type="Rhea" id="RHEA-COMP:11605"/>
        <dbReference type="ChEBI" id="CHEBI:15377"/>
        <dbReference type="ChEBI" id="CHEBI:30013"/>
        <dbReference type="ChEBI" id="CHEBI:43474"/>
        <dbReference type="ChEBI" id="CHEBI:61977"/>
        <dbReference type="EC" id="3.1.3.16"/>
    </reaction>
</comment>
<evidence type="ECO:0000256" key="11">
    <source>
        <dbReference type="PROSITE-ProRule" id="PRU00812"/>
    </source>
</evidence>
<dbReference type="InterPro" id="IPR039693">
    <property type="entry name" value="Rtr1/RPAP2"/>
</dbReference>
<dbReference type="GO" id="GO:0043175">
    <property type="term" value="F:RNA polymerase core enzyme binding"/>
    <property type="evidence" value="ECO:0007669"/>
    <property type="project" value="UniProtKB-UniRule"/>
</dbReference>
<dbReference type="PANTHER" id="PTHR14732:SF0">
    <property type="entry name" value="RNA POLYMERASE II SUBUNIT B1 CTD PHOSPHATASE RPAP2-RELATED"/>
    <property type="match status" value="1"/>
</dbReference>
<evidence type="ECO:0000256" key="10">
    <source>
        <dbReference type="ARBA" id="ARBA00048336"/>
    </source>
</evidence>
<evidence type="ECO:0000256" key="6">
    <source>
        <dbReference type="ARBA" id="ARBA00022833"/>
    </source>
</evidence>
<dbReference type="PANTHER" id="PTHR14732">
    <property type="entry name" value="RNA POLYMERASE II SUBUNIT B1 CTD PHOSPHATASE RPAP2-RELATED"/>
    <property type="match status" value="1"/>
</dbReference>
<evidence type="ECO:0000256" key="4">
    <source>
        <dbReference type="ARBA" id="ARBA00022771"/>
    </source>
</evidence>
<organism evidence="15">
    <name type="scientific">Graphocephala atropunctata</name>
    <dbReference type="NCBI Taxonomy" id="36148"/>
    <lineage>
        <taxon>Eukaryota</taxon>
        <taxon>Metazoa</taxon>
        <taxon>Ecdysozoa</taxon>
        <taxon>Arthropoda</taxon>
        <taxon>Hexapoda</taxon>
        <taxon>Insecta</taxon>
        <taxon>Pterygota</taxon>
        <taxon>Neoptera</taxon>
        <taxon>Paraneoptera</taxon>
        <taxon>Hemiptera</taxon>
        <taxon>Auchenorrhyncha</taxon>
        <taxon>Membracoidea</taxon>
        <taxon>Cicadellidae</taxon>
        <taxon>Cicadellinae</taxon>
        <taxon>Cicadellini</taxon>
        <taxon>Graphocephala</taxon>
    </lineage>
</organism>
<proteinExistence type="inferred from homology"/>
<protein>
    <recommendedName>
        <fullName evidence="12">RNA polymerase II subunit B1 CTD phosphatase RPAP2 homolog</fullName>
        <ecNumber evidence="12">3.1.3.16</ecNumber>
    </recommendedName>
</protein>
<evidence type="ECO:0000256" key="9">
    <source>
        <dbReference type="ARBA" id="ARBA00047761"/>
    </source>
</evidence>
<comment type="similarity">
    <text evidence="2 11 12">Belongs to the RPAP2 family.</text>
</comment>
<evidence type="ECO:0000256" key="3">
    <source>
        <dbReference type="ARBA" id="ARBA00022723"/>
    </source>
</evidence>
<evidence type="ECO:0000256" key="12">
    <source>
        <dbReference type="RuleBase" id="RU367080"/>
    </source>
</evidence>
<comment type="catalytic activity">
    <reaction evidence="9 12">
        <text>O-phospho-L-seryl-[protein] + H2O = L-seryl-[protein] + phosphate</text>
        <dbReference type="Rhea" id="RHEA:20629"/>
        <dbReference type="Rhea" id="RHEA-COMP:9863"/>
        <dbReference type="Rhea" id="RHEA-COMP:11604"/>
        <dbReference type="ChEBI" id="CHEBI:15377"/>
        <dbReference type="ChEBI" id="CHEBI:29999"/>
        <dbReference type="ChEBI" id="CHEBI:43474"/>
        <dbReference type="ChEBI" id="CHEBI:83421"/>
        <dbReference type="EC" id="3.1.3.16"/>
    </reaction>
</comment>
<keyword evidence="4 12" id="KW-0863">Zinc-finger</keyword>
<feature type="region of interest" description="Disordered" evidence="13">
    <location>
        <begin position="1"/>
        <end position="22"/>
    </location>
</feature>
<name>A0A1B6M2Y7_9HEMI</name>
<keyword evidence="7 12" id="KW-0904">Protein phosphatase</keyword>
<comment type="function">
    <text evidence="12">Putative RNA polymerase II subunit B1 C-terminal domain (CTD) phosphatase involved in RNA polymerase II transcription regulation.</text>
</comment>
<evidence type="ECO:0000256" key="7">
    <source>
        <dbReference type="ARBA" id="ARBA00022912"/>
    </source>
</evidence>
<evidence type="ECO:0000313" key="15">
    <source>
        <dbReference type="EMBL" id="JAT30301.1"/>
    </source>
</evidence>
<evidence type="ECO:0000256" key="2">
    <source>
        <dbReference type="ARBA" id="ARBA00005676"/>
    </source>
</evidence>
<dbReference type="PROSITE" id="PS51479">
    <property type="entry name" value="ZF_RTR1"/>
    <property type="match status" value="1"/>
</dbReference>
<dbReference type="Gene3D" id="1.25.40.820">
    <property type="match status" value="1"/>
</dbReference>